<dbReference type="PANTHER" id="PTHR43466:SF1">
    <property type="entry name" value="2-OXO-4-HYDROXY-4-CARBOXY-5-UREIDOIMIDAZOLINE DECARBOXYLASE-RELATED"/>
    <property type="match status" value="1"/>
</dbReference>
<keyword evidence="10" id="KW-1185">Reference proteome</keyword>
<dbReference type="Gene3D" id="1.10.3330.10">
    <property type="entry name" value="Oxo-4-hydroxy-4-carboxy-5-ureidoimidazoline decarboxylase"/>
    <property type="match status" value="1"/>
</dbReference>
<dbReference type="SUPFAM" id="SSF158694">
    <property type="entry name" value="UraD-Like"/>
    <property type="match status" value="1"/>
</dbReference>
<dbReference type="GO" id="GO:0006144">
    <property type="term" value="P:purine nucleobase metabolic process"/>
    <property type="evidence" value="ECO:0007669"/>
    <property type="project" value="UniProtKB-KW"/>
</dbReference>
<accession>A0A1H2A6W9</accession>
<dbReference type="RefSeq" id="WP_091415956.1">
    <property type="nucleotide sequence ID" value="NZ_LT629749.1"/>
</dbReference>
<dbReference type="Proteomes" id="UP000199092">
    <property type="component" value="Chromosome I"/>
</dbReference>
<sequence length="178" mass="19138">MTTPRVELTEAELREGLTACLAVPRWVDDVVARAPFASLLDLMDAAAAAATPLSPEEVDQALASHPRIGEKARGDGAAQGFSRSEQSASQSDDEALAAALAEGNRAYEERFGRVFLIRAAGRDRPTILTELRRRLALDDAAEAAIVASELRDIALLRIPQLFGHLDHHSGFNDPEAAE</sequence>
<name>A0A1H2A6W9_9ACTN</name>
<dbReference type="PANTHER" id="PTHR43466">
    <property type="entry name" value="2-OXO-4-HYDROXY-4-CARBOXY-5-UREIDOIMIDAZOLINE DECARBOXYLASE-RELATED"/>
    <property type="match status" value="1"/>
</dbReference>
<dbReference type="Pfam" id="PF09349">
    <property type="entry name" value="OHCU_decarbox"/>
    <property type="match status" value="1"/>
</dbReference>
<evidence type="ECO:0000256" key="1">
    <source>
        <dbReference type="ARBA" id="ARBA00001163"/>
    </source>
</evidence>
<dbReference type="InterPro" id="IPR018020">
    <property type="entry name" value="OHCU_decarboxylase"/>
</dbReference>
<evidence type="ECO:0000256" key="3">
    <source>
        <dbReference type="ARBA" id="ARBA00012257"/>
    </source>
</evidence>
<keyword evidence="4" id="KW-0659">Purine metabolism</keyword>
<keyword evidence="6" id="KW-0456">Lyase</keyword>
<dbReference type="STRING" id="546871.SAMN04488543_4259"/>
<comment type="pathway">
    <text evidence="2">Purine metabolism; urate degradation; (S)-allantoin from urate: step 3/3.</text>
</comment>
<evidence type="ECO:0000256" key="2">
    <source>
        <dbReference type="ARBA" id="ARBA00004754"/>
    </source>
</evidence>
<dbReference type="EMBL" id="LT629749">
    <property type="protein sequence ID" value="SDT41654.1"/>
    <property type="molecule type" value="Genomic_DNA"/>
</dbReference>
<dbReference type="AlphaFoldDB" id="A0A1H2A6W9"/>
<dbReference type="OrthoDB" id="5243781at2"/>
<dbReference type="GO" id="GO:0051997">
    <property type="term" value="F:2-oxo-4-hydroxy-4-carboxy-5-ureidoimidazoline decarboxylase activity"/>
    <property type="evidence" value="ECO:0007669"/>
    <property type="project" value="UniProtKB-EC"/>
</dbReference>
<dbReference type="InterPro" id="IPR017595">
    <property type="entry name" value="OHCU_decarboxylase-2"/>
</dbReference>
<dbReference type="NCBIfam" id="NF010372">
    <property type="entry name" value="PRK13798.1"/>
    <property type="match status" value="1"/>
</dbReference>
<evidence type="ECO:0000259" key="8">
    <source>
        <dbReference type="Pfam" id="PF09349"/>
    </source>
</evidence>
<comment type="catalytic activity">
    <reaction evidence="1">
        <text>5-hydroxy-2-oxo-4-ureido-2,5-dihydro-1H-imidazole-5-carboxylate + H(+) = (S)-allantoin + CO2</text>
        <dbReference type="Rhea" id="RHEA:26301"/>
        <dbReference type="ChEBI" id="CHEBI:15378"/>
        <dbReference type="ChEBI" id="CHEBI:15678"/>
        <dbReference type="ChEBI" id="CHEBI:16526"/>
        <dbReference type="ChEBI" id="CHEBI:58639"/>
        <dbReference type="EC" id="4.1.1.97"/>
    </reaction>
</comment>
<reference evidence="9 10" key="1">
    <citation type="submission" date="2016-10" db="EMBL/GenBank/DDBJ databases">
        <authorList>
            <person name="de Groot N.N."/>
        </authorList>
    </citation>
    <scope>NUCLEOTIDE SEQUENCE [LARGE SCALE GENOMIC DNA]</scope>
    <source>
        <strain evidence="9 10">DSM 21741</strain>
    </source>
</reference>
<evidence type="ECO:0000313" key="9">
    <source>
        <dbReference type="EMBL" id="SDT41654.1"/>
    </source>
</evidence>
<evidence type="ECO:0000256" key="7">
    <source>
        <dbReference type="SAM" id="MobiDB-lite"/>
    </source>
</evidence>
<evidence type="ECO:0000256" key="5">
    <source>
        <dbReference type="ARBA" id="ARBA00022793"/>
    </source>
</evidence>
<protein>
    <recommendedName>
        <fullName evidence="3">2-oxo-4-hydroxy-4-carboxy-5-ureidoimidazoline decarboxylase</fullName>
        <ecNumber evidence="3">4.1.1.97</ecNumber>
    </recommendedName>
</protein>
<feature type="region of interest" description="Disordered" evidence="7">
    <location>
        <begin position="71"/>
        <end position="95"/>
    </location>
</feature>
<dbReference type="EC" id="4.1.1.97" evidence="3"/>
<gene>
    <name evidence="9" type="ORF">SAMN04488543_4259</name>
</gene>
<keyword evidence="5" id="KW-0210">Decarboxylase</keyword>
<proteinExistence type="predicted"/>
<evidence type="ECO:0000256" key="4">
    <source>
        <dbReference type="ARBA" id="ARBA00022631"/>
    </source>
</evidence>
<evidence type="ECO:0000256" key="6">
    <source>
        <dbReference type="ARBA" id="ARBA00023239"/>
    </source>
</evidence>
<dbReference type="NCBIfam" id="TIGR03180">
    <property type="entry name" value="UraD_2"/>
    <property type="match status" value="1"/>
</dbReference>
<feature type="compositionally biased region" description="Low complexity" evidence="7">
    <location>
        <begin position="86"/>
        <end position="95"/>
    </location>
</feature>
<organism evidence="9 10">
    <name type="scientific">Friedmanniella luteola</name>
    <dbReference type="NCBI Taxonomy" id="546871"/>
    <lineage>
        <taxon>Bacteria</taxon>
        <taxon>Bacillati</taxon>
        <taxon>Actinomycetota</taxon>
        <taxon>Actinomycetes</taxon>
        <taxon>Propionibacteriales</taxon>
        <taxon>Nocardioidaceae</taxon>
        <taxon>Friedmanniella</taxon>
    </lineage>
</organism>
<dbReference type="InterPro" id="IPR036778">
    <property type="entry name" value="OHCU_decarboxylase_sf"/>
</dbReference>
<feature type="domain" description="Oxo-4-hydroxy-4-carboxy-5-ureidoimidazoline decarboxylase" evidence="8">
    <location>
        <begin position="8"/>
        <end position="158"/>
    </location>
</feature>
<evidence type="ECO:0000313" key="10">
    <source>
        <dbReference type="Proteomes" id="UP000199092"/>
    </source>
</evidence>
<dbReference type="GO" id="GO:0019628">
    <property type="term" value="P:urate catabolic process"/>
    <property type="evidence" value="ECO:0007669"/>
    <property type="project" value="TreeGrafter"/>
</dbReference>